<dbReference type="AlphaFoldDB" id="V6TQD6"/>
<gene>
    <name evidence="1" type="ORF">GSB_155239</name>
</gene>
<reference evidence="2" key="1">
    <citation type="submission" date="2012-02" db="EMBL/GenBank/DDBJ databases">
        <title>Genome sequencing of Giardia lamblia Genotypes A2 and B isolates (DH and GS) and comparative analysis with the genomes of Genotypes A1 and E (WB and Pig).</title>
        <authorList>
            <person name="Adam R."/>
            <person name="Dahlstrom E."/>
            <person name="Martens C."/>
            <person name="Bruno D."/>
            <person name="Barbian K."/>
            <person name="Porcella S.F."/>
            <person name="Nash T."/>
        </authorList>
    </citation>
    <scope>NUCLEOTIDE SEQUENCE</scope>
    <source>
        <strain evidence="2">GS</strain>
    </source>
</reference>
<evidence type="ECO:0000313" key="1">
    <source>
        <dbReference type="EMBL" id="ESU40572.1"/>
    </source>
</evidence>
<dbReference type="EMBL" id="AHHH01000201">
    <property type="protein sequence ID" value="ESU40572.1"/>
    <property type="molecule type" value="Genomic_DNA"/>
</dbReference>
<protein>
    <submittedName>
        <fullName evidence="1">Ankyrin repeat protein</fullName>
    </submittedName>
</protein>
<comment type="caution">
    <text evidence="1">The sequence shown here is derived from an EMBL/GenBank/DDBJ whole genome shotgun (WGS) entry which is preliminary data.</text>
</comment>
<reference evidence="1 2" key="2">
    <citation type="journal article" date="2013" name="Genome Biol. Evol.">
        <title>Genome sequencing of Giardia lamblia genotypes A2 and B isolates (DH and GS) and comparative analysis with the genomes of genotypes A1 and E (WB and Pig).</title>
        <authorList>
            <person name="Adam R.D."/>
            <person name="Dahlstrom E.W."/>
            <person name="Martens C.A."/>
            <person name="Bruno D.P."/>
            <person name="Barbian K.D."/>
            <person name="Ricklefs S.M."/>
            <person name="Hernandez M.M."/>
            <person name="Narla N.P."/>
            <person name="Patel R.B."/>
            <person name="Porcella S.F."/>
            <person name="Nash T.E."/>
        </authorList>
    </citation>
    <scope>NUCLEOTIDE SEQUENCE [LARGE SCALE GENOMIC DNA]</scope>
    <source>
        <strain evidence="1 2">GS</strain>
    </source>
</reference>
<name>V6TQD6_GIAIN</name>
<organism evidence="1 2">
    <name type="scientific">Giardia intestinalis</name>
    <name type="common">Giardia lamblia</name>
    <dbReference type="NCBI Taxonomy" id="5741"/>
    <lineage>
        <taxon>Eukaryota</taxon>
        <taxon>Metamonada</taxon>
        <taxon>Diplomonadida</taxon>
        <taxon>Hexamitidae</taxon>
        <taxon>Giardiinae</taxon>
        <taxon>Giardia</taxon>
    </lineage>
</organism>
<accession>V6TQD6</accession>
<sequence length="34" mass="3798">MYVKHLSVDILDITAALITIDSAILFVELHKNVT</sequence>
<dbReference type="Proteomes" id="UP000018040">
    <property type="component" value="Unassembled WGS sequence"/>
</dbReference>
<proteinExistence type="predicted"/>
<evidence type="ECO:0000313" key="2">
    <source>
        <dbReference type="Proteomes" id="UP000018040"/>
    </source>
</evidence>